<evidence type="ECO:0000313" key="1">
    <source>
        <dbReference type="EMBL" id="CAK9219584.1"/>
    </source>
</evidence>
<proteinExistence type="predicted"/>
<name>A0ABP0UEK8_9BRYO</name>
<keyword evidence="2" id="KW-1185">Reference proteome</keyword>
<accession>A0ABP0UEK8</accession>
<sequence>MHILFKRMHLLVLCQEVSQHTSIPFPALLAFWEKTTFDKDLQLIFAAVANCKSLIQCMEEFRAHSKRKKEIEKFVFVAAKSGNFSEIDAAVGGPQFTSDPCNTEDMELRDVRNQETILNCQDCLLVIHECKTALGRTYAYDVSASYSSQHDVGQGRNRLQESASNNISSNGELVLQTYHELDRRDNIDPSMHNVTVERDFGT</sequence>
<evidence type="ECO:0000313" key="2">
    <source>
        <dbReference type="Proteomes" id="UP001497512"/>
    </source>
</evidence>
<organism evidence="1 2">
    <name type="scientific">Sphagnum troendelagicum</name>
    <dbReference type="NCBI Taxonomy" id="128251"/>
    <lineage>
        <taxon>Eukaryota</taxon>
        <taxon>Viridiplantae</taxon>
        <taxon>Streptophyta</taxon>
        <taxon>Embryophyta</taxon>
        <taxon>Bryophyta</taxon>
        <taxon>Sphagnophytina</taxon>
        <taxon>Sphagnopsida</taxon>
        <taxon>Sphagnales</taxon>
        <taxon>Sphagnaceae</taxon>
        <taxon>Sphagnum</taxon>
    </lineage>
</organism>
<dbReference type="Proteomes" id="UP001497512">
    <property type="component" value="Chromosome 3"/>
</dbReference>
<dbReference type="EMBL" id="OZ019895">
    <property type="protein sequence ID" value="CAK9219584.1"/>
    <property type="molecule type" value="Genomic_DNA"/>
</dbReference>
<protein>
    <submittedName>
        <fullName evidence="1">Uncharacterized protein</fullName>
    </submittedName>
</protein>
<reference evidence="1" key="1">
    <citation type="submission" date="2024-02" db="EMBL/GenBank/DDBJ databases">
        <authorList>
            <consortium name="ELIXIR-Norway"/>
            <consortium name="Elixir Norway"/>
        </authorList>
    </citation>
    <scope>NUCLEOTIDE SEQUENCE</scope>
</reference>
<gene>
    <name evidence="1" type="ORF">CSSPTR1EN2_LOCUS14653</name>
</gene>